<evidence type="ECO:0000256" key="1">
    <source>
        <dbReference type="ARBA" id="ARBA00004173"/>
    </source>
</evidence>
<evidence type="ECO:0000256" key="4">
    <source>
        <dbReference type="ARBA" id="ARBA00022824"/>
    </source>
</evidence>
<keyword evidence="5" id="KW-0496">Mitochondrion</keyword>
<evidence type="ECO:0000256" key="5">
    <source>
        <dbReference type="ARBA" id="ARBA00023128"/>
    </source>
</evidence>
<dbReference type="EMBL" id="JAQGDS010000006">
    <property type="protein sequence ID" value="KAJ6259919.1"/>
    <property type="molecule type" value="Genomic_DNA"/>
</dbReference>
<proteinExistence type="predicted"/>
<dbReference type="PANTHER" id="PTHR48182:SF2">
    <property type="entry name" value="PROTEIN SERAC1"/>
    <property type="match status" value="1"/>
</dbReference>
<dbReference type="Proteomes" id="UP001221413">
    <property type="component" value="Unassembled WGS sequence"/>
</dbReference>
<comment type="caution">
    <text evidence="7">The sequence shown here is derived from an EMBL/GenBank/DDBJ whole genome shotgun (WGS) entry which is preliminary data.</text>
</comment>
<evidence type="ECO:0000256" key="3">
    <source>
        <dbReference type="ARBA" id="ARBA00004370"/>
    </source>
</evidence>
<evidence type="ECO:0000313" key="7">
    <source>
        <dbReference type="EMBL" id="KAJ6259919.1"/>
    </source>
</evidence>
<protein>
    <submittedName>
        <fullName evidence="7">Uncharacterized protein</fullName>
    </submittedName>
</protein>
<reference evidence="7" key="1">
    <citation type="submission" date="2023-01" db="EMBL/GenBank/DDBJ databases">
        <title>The chitinases involved in constricting ring structure development in the nematode-trapping fungus Drechslerella dactyloides.</title>
        <authorList>
            <person name="Wang R."/>
            <person name="Zhang L."/>
            <person name="Tang P."/>
            <person name="Li S."/>
            <person name="Liang L."/>
        </authorList>
    </citation>
    <scope>NUCLEOTIDE SEQUENCE</scope>
    <source>
        <strain evidence="7">YMF1.00031</strain>
    </source>
</reference>
<dbReference type="InterPro" id="IPR029058">
    <property type="entry name" value="AB_hydrolase_fold"/>
</dbReference>
<keyword evidence="8" id="KW-1185">Reference proteome</keyword>
<dbReference type="InterPro" id="IPR052374">
    <property type="entry name" value="SERAC1"/>
</dbReference>
<dbReference type="PANTHER" id="PTHR48182">
    <property type="entry name" value="PROTEIN SERAC1"/>
    <property type="match status" value="1"/>
</dbReference>
<keyword evidence="4" id="KW-0256">Endoplasmic reticulum</keyword>
<dbReference type="GO" id="GO:0005739">
    <property type="term" value="C:mitochondrion"/>
    <property type="evidence" value="ECO:0007669"/>
    <property type="project" value="UniProtKB-SubCell"/>
</dbReference>
<evidence type="ECO:0000256" key="2">
    <source>
        <dbReference type="ARBA" id="ARBA00004240"/>
    </source>
</evidence>
<dbReference type="GO" id="GO:0016020">
    <property type="term" value="C:membrane"/>
    <property type="evidence" value="ECO:0007669"/>
    <property type="project" value="UniProtKB-SubCell"/>
</dbReference>
<gene>
    <name evidence="7" type="ORF">Dda_5563</name>
</gene>
<evidence type="ECO:0000256" key="6">
    <source>
        <dbReference type="ARBA" id="ARBA00023136"/>
    </source>
</evidence>
<comment type="subcellular location">
    <subcellularLocation>
        <location evidence="2">Endoplasmic reticulum</location>
    </subcellularLocation>
    <subcellularLocation>
        <location evidence="3">Membrane</location>
    </subcellularLocation>
    <subcellularLocation>
        <location evidence="1">Mitochondrion</location>
    </subcellularLocation>
</comment>
<evidence type="ECO:0000313" key="8">
    <source>
        <dbReference type="Proteomes" id="UP001221413"/>
    </source>
</evidence>
<sequence length="685" mass="77184">MSKYETRPWTYRMTNIPAGLGNRDYIQLFLEHHVLIPEEKSAISIVEITVATDCVDNKKTVGLVTVNGGVPEKFLPLWVTEPGKDGPRSFVSIYFGGGALDHYDFDLDFQGLTPIYQPSNYILADIVAVTGLEGHAYASWKGKENHHMWLRHYLPAEHNELKACRTMTYGWKSKLYFENMCTWAGRFYNQKSYRNRFLTELNKMMGSRSHMNAPLIFIGHSYGGILIMDALIHASRHPEEYGNIFEQTVGFLFFAVPYDGMYIEDIKACIPPGSSSDLLDKLDCTKSERGILRRITDKFIKLVDEAGIQVQTFRETEPTRQLTRSVDGILRRNGDKMMIIDEKSSSLGLPFNGERVIEADGKDHSNIVKFDRMLDMTYTSARDSLLRILVACRRRRLDAELAAAERLTDFVGLENMFSRARSETTNLEWNLSRLSYQATSPDPRLEPSLRASFNELFKTGSIIYPDRSGNSIPDSSRYNDRAQEQERATLASTASFKTAAEDWEAGSQISRSVTDAGSEVEATRRLQIASLVPPTPFDTDDSVSPLSVVSARTNDNMRARQPKQPQWPLDQYWCLGVLLSWFEIFALSSTSVLANYSQTYPNTFFLPAISHNVTDAESSCVSDIPHDRHLNMDAWVAYSVPTVSRLLLERAFGLGVDQTVALEWEQAMPTSGQASAEVASSSIKS</sequence>
<dbReference type="GO" id="GO:0005783">
    <property type="term" value="C:endoplasmic reticulum"/>
    <property type="evidence" value="ECO:0007669"/>
    <property type="project" value="UniProtKB-SubCell"/>
</dbReference>
<keyword evidence="6" id="KW-0472">Membrane</keyword>
<accession>A0AAD6IWE2</accession>
<dbReference type="SUPFAM" id="SSF53474">
    <property type="entry name" value="alpha/beta-Hydrolases"/>
    <property type="match status" value="1"/>
</dbReference>
<name>A0AAD6IWE2_DREDA</name>
<dbReference type="AlphaFoldDB" id="A0AAD6IWE2"/>
<organism evidence="7 8">
    <name type="scientific">Drechslerella dactyloides</name>
    <name type="common">Nematode-trapping fungus</name>
    <name type="synonym">Arthrobotrys dactyloides</name>
    <dbReference type="NCBI Taxonomy" id="74499"/>
    <lineage>
        <taxon>Eukaryota</taxon>
        <taxon>Fungi</taxon>
        <taxon>Dikarya</taxon>
        <taxon>Ascomycota</taxon>
        <taxon>Pezizomycotina</taxon>
        <taxon>Orbiliomycetes</taxon>
        <taxon>Orbiliales</taxon>
        <taxon>Orbiliaceae</taxon>
        <taxon>Drechslerella</taxon>
    </lineage>
</organism>